<comment type="caution">
    <text evidence="1">The sequence shown here is derived from an EMBL/GenBank/DDBJ whole genome shotgun (WGS) entry which is preliminary data.</text>
</comment>
<dbReference type="EMBL" id="JANPWB010000009">
    <property type="protein sequence ID" value="KAJ1157919.1"/>
    <property type="molecule type" value="Genomic_DNA"/>
</dbReference>
<organism evidence="1 2">
    <name type="scientific">Pleurodeles waltl</name>
    <name type="common">Iberian ribbed newt</name>
    <dbReference type="NCBI Taxonomy" id="8319"/>
    <lineage>
        <taxon>Eukaryota</taxon>
        <taxon>Metazoa</taxon>
        <taxon>Chordata</taxon>
        <taxon>Craniata</taxon>
        <taxon>Vertebrata</taxon>
        <taxon>Euteleostomi</taxon>
        <taxon>Amphibia</taxon>
        <taxon>Batrachia</taxon>
        <taxon>Caudata</taxon>
        <taxon>Salamandroidea</taxon>
        <taxon>Salamandridae</taxon>
        <taxon>Pleurodelinae</taxon>
        <taxon>Pleurodeles</taxon>
    </lineage>
</organism>
<evidence type="ECO:0000313" key="2">
    <source>
        <dbReference type="Proteomes" id="UP001066276"/>
    </source>
</evidence>
<dbReference type="AlphaFoldDB" id="A0AAV7RYR2"/>
<proteinExistence type="predicted"/>
<evidence type="ECO:0000313" key="1">
    <source>
        <dbReference type="EMBL" id="KAJ1157919.1"/>
    </source>
</evidence>
<accession>A0AAV7RYR2</accession>
<name>A0AAV7RYR2_PLEWA</name>
<protein>
    <submittedName>
        <fullName evidence="1">Uncharacterized protein</fullName>
    </submittedName>
</protein>
<keyword evidence="2" id="KW-1185">Reference proteome</keyword>
<dbReference type="Proteomes" id="UP001066276">
    <property type="component" value="Chromosome 5"/>
</dbReference>
<gene>
    <name evidence="1" type="ORF">NDU88_010616</name>
</gene>
<sequence>MCPANYRQHYGDDQRETLLGHKKLVSPPENAYVNIARYFGSRPNSPRLVGSEVLTDRGQDGGLETMPLGSEAARCVTVNQRSAIKETDECCNENCRHQIKCERCHREQ</sequence>
<reference evidence="1" key="1">
    <citation type="journal article" date="2022" name="bioRxiv">
        <title>Sequencing and chromosome-scale assembly of the giantPleurodeles waltlgenome.</title>
        <authorList>
            <person name="Brown T."/>
            <person name="Elewa A."/>
            <person name="Iarovenko S."/>
            <person name="Subramanian E."/>
            <person name="Araus A.J."/>
            <person name="Petzold A."/>
            <person name="Susuki M."/>
            <person name="Suzuki K.-i.T."/>
            <person name="Hayashi T."/>
            <person name="Toyoda A."/>
            <person name="Oliveira C."/>
            <person name="Osipova E."/>
            <person name="Leigh N.D."/>
            <person name="Simon A."/>
            <person name="Yun M.H."/>
        </authorList>
    </citation>
    <scope>NUCLEOTIDE SEQUENCE</scope>
    <source>
        <strain evidence="1">20211129_DDA</strain>
        <tissue evidence="1">Liver</tissue>
    </source>
</reference>